<dbReference type="Gene3D" id="3.30.300.30">
    <property type="match status" value="1"/>
</dbReference>
<dbReference type="InterPro" id="IPR045851">
    <property type="entry name" value="AMP-bd_C_sf"/>
</dbReference>
<dbReference type="Proteomes" id="UP001241988">
    <property type="component" value="Unassembled WGS sequence"/>
</dbReference>
<keyword evidence="3" id="KW-1185">Reference proteome</keyword>
<evidence type="ECO:0000313" key="3">
    <source>
        <dbReference type="Proteomes" id="UP001241988"/>
    </source>
</evidence>
<protein>
    <submittedName>
        <fullName evidence="2">Acyl-coenzyme A synthetase/AMP-(Fatty) acid ligase</fullName>
    </submittedName>
</protein>
<dbReference type="GO" id="GO:0016874">
    <property type="term" value="F:ligase activity"/>
    <property type="evidence" value="ECO:0007669"/>
    <property type="project" value="UniProtKB-KW"/>
</dbReference>
<reference evidence="2 3" key="1">
    <citation type="submission" date="2023-07" db="EMBL/GenBank/DDBJ databases">
        <title>Genomic Encyclopedia of Type Strains, Phase IV (KMG-IV): sequencing the most valuable type-strain genomes for metagenomic binning, comparative biology and taxonomic classification.</title>
        <authorList>
            <person name="Goeker M."/>
        </authorList>
    </citation>
    <scope>NUCLEOTIDE SEQUENCE [LARGE SCALE GENOMIC DNA]</scope>
    <source>
        <strain evidence="2 3">DSM 16419</strain>
    </source>
</reference>
<comment type="caution">
    <text evidence="2">The sequence shown here is derived from an EMBL/GenBank/DDBJ whole genome shotgun (WGS) entry which is preliminary data.</text>
</comment>
<keyword evidence="2" id="KW-0436">Ligase</keyword>
<name>A0ABU0GUP0_9BACL</name>
<dbReference type="PROSITE" id="PS51257">
    <property type="entry name" value="PROKAR_LIPOPROTEIN"/>
    <property type="match status" value="1"/>
</dbReference>
<proteinExistence type="predicted"/>
<evidence type="ECO:0000259" key="1">
    <source>
        <dbReference type="Pfam" id="PF13193"/>
    </source>
</evidence>
<dbReference type="EMBL" id="JAUSWB010000004">
    <property type="protein sequence ID" value="MDQ0428798.1"/>
    <property type="molecule type" value="Genomic_DNA"/>
</dbReference>
<feature type="domain" description="AMP-binding enzyme C-terminal" evidence="1">
    <location>
        <begin position="22"/>
        <end position="93"/>
    </location>
</feature>
<gene>
    <name evidence="2" type="ORF">QOZ98_001625</name>
</gene>
<evidence type="ECO:0000313" key="2">
    <source>
        <dbReference type="EMBL" id="MDQ0428798.1"/>
    </source>
</evidence>
<dbReference type="Pfam" id="PF13193">
    <property type="entry name" value="AMP-binding_C"/>
    <property type="match status" value="1"/>
</dbReference>
<dbReference type="SUPFAM" id="SSF56801">
    <property type="entry name" value="Acetyl-CoA synthetase-like"/>
    <property type="match status" value="1"/>
</dbReference>
<dbReference type="InterPro" id="IPR025110">
    <property type="entry name" value="AMP-bd_C"/>
</dbReference>
<organism evidence="2 3">
    <name type="scientific">Planomicrobium stackebrandtii</name>
    <dbReference type="NCBI Taxonomy" id="253160"/>
    <lineage>
        <taxon>Bacteria</taxon>
        <taxon>Bacillati</taxon>
        <taxon>Bacillota</taxon>
        <taxon>Bacilli</taxon>
        <taxon>Bacillales</taxon>
        <taxon>Caryophanaceae</taxon>
        <taxon>Planomicrobium</taxon>
    </lineage>
</organism>
<dbReference type="RefSeq" id="WP_308786955.1">
    <property type="nucleotide sequence ID" value="NZ_JAUSWB010000004.1"/>
</dbReference>
<accession>A0ABU0GUP0</accession>
<sequence length="102" mass="11383">MIARAKNTEYSALVVGSNGWKVLSGHLAIQACAVVGEPDSIREEAVITYLKLYEGHQVEAEELREFCAKDLSYFKVRRSSTLSPIFPRTSIGKIQKNLLRGK</sequence>